<keyword evidence="3" id="KW-1185">Reference proteome</keyword>
<dbReference type="InterPro" id="IPR012337">
    <property type="entry name" value="RNaseH-like_sf"/>
</dbReference>
<dbReference type="EMBL" id="VAHF01000004">
    <property type="protein sequence ID" value="TXG64136.1"/>
    <property type="molecule type" value="Genomic_DNA"/>
</dbReference>
<accession>A0A5C7I6J9</accession>
<evidence type="ECO:0000313" key="3">
    <source>
        <dbReference type="Proteomes" id="UP000323000"/>
    </source>
</evidence>
<dbReference type="Proteomes" id="UP000323000">
    <property type="component" value="Chromosome 4"/>
</dbReference>
<dbReference type="Pfam" id="PF14372">
    <property type="entry name" value="hAT-like_RNase-H"/>
    <property type="match status" value="1"/>
</dbReference>
<dbReference type="PANTHER" id="PTHR23272:SF161">
    <property type="entry name" value="ZINC FINGER BED DOMAIN-CONTAINING PROTEIN RICESLEEPER 1-LIKE"/>
    <property type="match status" value="1"/>
</dbReference>
<sequence>MQQQFVKYWGDLEKTNNLLILAVVLNPRYKLGYVKFRFDSIYGVEESQSMVSKVKGVLLDLYEWYNIFYGSSGGSAKETDDVFSIGVGGGASDDLELGRLKATDKKDSLWGIKQQQEDINKGKSEVDLYLLERAEKLNERIDVLAW</sequence>
<protein>
    <recommendedName>
        <fullName evidence="1">hAT-like transposase RNase-H fold domain-containing protein</fullName>
    </recommendedName>
</protein>
<evidence type="ECO:0000313" key="2">
    <source>
        <dbReference type="EMBL" id="TXG64136.1"/>
    </source>
</evidence>
<proteinExistence type="predicted"/>
<comment type="caution">
    <text evidence="2">The sequence shown here is derived from an EMBL/GenBank/DDBJ whole genome shotgun (WGS) entry which is preliminary data.</text>
</comment>
<organism evidence="2 3">
    <name type="scientific">Acer yangbiense</name>
    <dbReference type="NCBI Taxonomy" id="1000413"/>
    <lineage>
        <taxon>Eukaryota</taxon>
        <taxon>Viridiplantae</taxon>
        <taxon>Streptophyta</taxon>
        <taxon>Embryophyta</taxon>
        <taxon>Tracheophyta</taxon>
        <taxon>Spermatophyta</taxon>
        <taxon>Magnoliopsida</taxon>
        <taxon>eudicotyledons</taxon>
        <taxon>Gunneridae</taxon>
        <taxon>Pentapetalae</taxon>
        <taxon>rosids</taxon>
        <taxon>malvids</taxon>
        <taxon>Sapindales</taxon>
        <taxon>Sapindaceae</taxon>
        <taxon>Hippocastanoideae</taxon>
        <taxon>Acereae</taxon>
        <taxon>Acer</taxon>
    </lineage>
</organism>
<feature type="domain" description="hAT-like transposase RNase-H fold" evidence="1">
    <location>
        <begin position="1"/>
        <end position="65"/>
    </location>
</feature>
<dbReference type="OrthoDB" id="1738165at2759"/>
<gene>
    <name evidence="2" type="ORF">EZV62_011130</name>
</gene>
<dbReference type="InterPro" id="IPR025525">
    <property type="entry name" value="hAT-like_transposase_RNase-H"/>
</dbReference>
<name>A0A5C7I6J9_9ROSI</name>
<reference evidence="3" key="1">
    <citation type="journal article" date="2019" name="Gigascience">
        <title>De novo genome assembly of the endangered Acer yangbiense, a plant species with extremely small populations endemic to Yunnan Province, China.</title>
        <authorList>
            <person name="Yang J."/>
            <person name="Wariss H.M."/>
            <person name="Tao L."/>
            <person name="Zhang R."/>
            <person name="Yun Q."/>
            <person name="Hollingsworth P."/>
            <person name="Dao Z."/>
            <person name="Luo G."/>
            <person name="Guo H."/>
            <person name="Ma Y."/>
            <person name="Sun W."/>
        </authorList>
    </citation>
    <scope>NUCLEOTIDE SEQUENCE [LARGE SCALE GENOMIC DNA]</scope>
    <source>
        <strain evidence="3">cv. Malutang</strain>
    </source>
</reference>
<dbReference type="GO" id="GO:0003677">
    <property type="term" value="F:DNA binding"/>
    <property type="evidence" value="ECO:0007669"/>
    <property type="project" value="InterPro"/>
</dbReference>
<evidence type="ECO:0000259" key="1">
    <source>
        <dbReference type="Pfam" id="PF14372"/>
    </source>
</evidence>
<dbReference type="SUPFAM" id="SSF53098">
    <property type="entry name" value="Ribonuclease H-like"/>
    <property type="match status" value="1"/>
</dbReference>
<dbReference type="AlphaFoldDB" id="A0A5C7I6J9"/>
<dbReference type="PANTHER" id="PTHR23272">
    <property type="entry name" value="BED FINGER-RELATED"/>
    <property type="match status" value="1"/>
</dbReference>